<organism evidence="1 2">
    <name type="scientific">Colletotrichum liriopes</name>
    <dbReference type="NCBI Taxonomy" id="708192"/>
    <lineage>
        <taxon>Eukaryota</taxon>
        <taxon>Fungi</taxon>
        <taxon>Dikarya</taxon>
        <taxon>Ascomycota</taxon>
        <taxon>Pezizomycotina</taxon>
        <taxon>Sordariomycetes</taxon>
        <taxon>Hypocreomycetidae</taxon>
        <taxon>Glomerellales</taxon>
        <taxon>Glomerellaceae</taxon>
        <taxon>Colletotrichum</taxon>
        <taxon>Colletotrichum spaethianum species complex</taxon>
    </lineage>
</organism>
<proteinExistence type="predicted"/>
<reference evidence="1 2" key="1">
    <citation type="submission" date="2021-07" db="EMBL/GenBank/DDBJ databases">
        <title>Genome data of Colletotrichum spaethianum.</title>
        <authorList>
            <person name="Utami Y.D."/>
            <person name="Hiruma K."/>
        </authorList>
    </citation>
    <scope>NUCLEOTIDE SEQUENCE [LARGE SCALE GENOMIC DNA]</scope>
    <source>
        <strain evidence="1 2">MAFF 242679</strain>
    </source>
</reference>
<keyword evidence="2" id="KW-1185">Reference proteome</keyword>
<protein>
    <submittedName>
        <fullName evidence="1">Uncharacterized protein</fullName>
    </submittedName>
</protein>
<accession>A0AA37GSU2</accession>
<dbReference type="AlphaFoldDB" id="A0AA37GSU2"/>
<dbReference type="Proteomes" id="UP001055172">
    <property type="component" value="Unassembled WGS sequence"/>
</dbReference>
<dbReference type="EMBL" id="BPPX01000022">
    <property type="protein sequence ID" value="GJC86540.1"/>
    <property type="molecule type" value="Genomic_DNA"/>
</dbReference>
<sequence>MDDLTPPYIRYLGWRFAWHLFWYHRGMRHENAPLERMWGNVAADVLLWHFGLLQDCDLEALYCTSVSSLVGLLMCRWDYGIAILEMFHAIRQDLDKHGFNPLKSAVQRADTAMKKYVGACVGGDDEEQEYRRYLLNSAFSAVHNRLHEHGTEEQQQLFAKLRSTPPSIPDEIFRLFSQDQIDEEVEEPDEQDRGRASKSIKWLMNHIAEHEAIHGAIEPRDVRARRGLDMGRMDEVQNWFGREFIEELAESVHDRDRSENLH</sequence>
<comment type="caution">
    <text evidence="1">The sequence shown here is derived from an EMBL/GenBank/DDBJ whole genome shotgun (WGS) entry which is preliminary data.</text>
</comment>
<name>A0AA37GSU2_9PEZI</name>
<gene>
    <name evidence="1" type="ORF">ColLi_09378</name>
</gene>
<evidence type="ECO:0000313" key="2">
    <source>
        <dbReference type="Proteomes" id="UP001055172"/>
    </source>
</evidence>
<evidence type="ECO:0000313" key="1">
    <source>
        <dbReference type="EMBL" id="GJC86540.1"/>
    </source>
</evidence>